<evidence type="ECO:0000313" key="2">
    <source>
        <dbReference type="EMBL" id="KAJ4161665.1"/>
    </source>
</evidence>
<evidence type="ECO:0000313" key="3">
    <source>
        <dbReference type="Proteomes" id="UP001144673"/>
    </source>
</evidence>
<dbReference type="GeneID" id="80894850"/>
<gene>
    <name evidence="2" type="ORF">LMH87_007691</name>
</gene>
<evidence type="ECO:0000256" key="1">
    <source>
        <dbReference type="SAM" id="MobiDB-lite"/>
    </source>
</evidence>
<accession>A0A9W8URJ6</accession>
<feature type="region of interest" description="Disordered" evidence="1">
    <location>
        <begin position="99"/>
        <end position="135"/>
    </location>
</feature>
<dbReference type="AlphaFoldDB" id="A0A9W8URJ6"/>
<name>A0A9W8URJ6_AKAMU</name>
<dbReference type="Proteomes" id="UP001144673">
    <property type="component" value="Unassembled WGS sequence"/>
</dbReference>
<keyword evidence="3" id="KW-1185">Reference proteome</keyword>
<dbReference type="KEGG" id="amus:LMH87_007691"/>
<feature type="compositionally biased region" description="Basic residues" evidence="1">
    <location>
        <begin position="30"/>
        <end position="39"/>
    </location>
</feature>
<sequence>MASDIIDLVSSSPPRDAKSSRRASSDIGHRTGHGGKRPRVFFEDKWASKTSPDDIEVIGSNEVDICTMAKSSGRILNPTNTQRLPTNALPSSFPARAIATSQQAVPSKQSSSLSKPRSAKSTRRSKATKRSCNCN</sequence>
<reference evidence="2" key="1">
    <citation type="journal article" date="2023" name="Access Microbiol">
        <title>De-novo genome assembly for Akanthomyces muscarius, a biocontrol agent of insect agricultural pests.</title>
        <authorList>
            <person name="Erdos Z."/>
            <person name="Studholme D.J."/>
            <person name="Raymond B."/>
            <person name="Sharma M."/>
        </authorList>
    </citation>
    <scope>NUCLEOTIDE SEQUENCE</scope>
    <source>
        <strain evidence="2">Ve6</strain>
    </source>
</reference>
<organism evidence="2 3">
    <name type="scientific">Akanthomyces muscarius</name>
    <name type="common">Entomopathogenic fungus</name>
    <name type="synonym">Lecanicillium muscarium</name>
    <dbReference type="NCBI Taxonomy" id="2231603"/>
    <lineage>
        <taxon>Eukaryota</taxon>
        <taxon>Fungi</taxon>
        <taxon>Dikarya</taxon>
        <taxon>Ascomycota</taxon>
        <taxon>Pezizomycotina</taxon>
        <taxon>Sordariomycetes</taxon>
        <taxon>Hypocreomycetidae</taxon>
        <taxon>Hypocreales</taxon>
        <taxon>Cordycipitaceae</taxon>
        <taxon>Akanthomyces</taxon>
    </lineage>
</organism>
<dbReference type="EMBL" id="JAJHUN010000002">
    <property type="protein sequence ID" value="KAJ4161665.1"/>
    <property type="molecule type" value="Genomic_DNA"/>
</dbReference>
<protein>
    <submittedName>
        <fullName evidence="2">Uncharacterized protein</fullName>
    </submittedName>
</protein>
<feature type="region of interest" description="Disordered" evidence="1">
    <location>
        <begin position="1"/>
        <end position="45"/>
    </location>
</feature>
<feature type="compositionally biased region" description="Low complexity" evidence="1">
    <location>
        <begin position="107"/>
        <end position="116"/>
    </location>
</feature>
<feature type="compositionally biased region" description="Basic and acidic residues" evidence="1">
    <location>
        <begin position="15"/>
        <end position="29"/>
    </location>
</feature>
<dbReference type="RefSeq" id="XP_056058049.1">
    <property type="nucleotide sequence ID" value="XM_056199617.1"/>
</dbReference>
<proteinExistence type="predicted"/>
<comment type="caution">
    <text evidence="2">The sequence shown here is derived from an EMBL/GenBank/DDBJ whole genome shotgun (WGS) entry which is preliminary data.</text>
</comment>
<feature type="compositionally biased region" description="Basic residues" evidence="1">
    <location>
        <begin position="117"/>
        <end position="129"/>
    </location>
</feature>